<dbReference type="GO" id="GO:0005886">
    <property type="term" value="C:plasma membrane"/>
    <property type="evidence" value="ECO:0007669"/>
    <property type="project" value="TreeGrafter"/>
</dbReference>
<keyword evidence="2" id="KW-0328">Glycosyltransferase</keyword>
<evidence type="ECO:0000256" key="5">
    <source>
        <dbReference type="ARBA" id="ARBA00022989"/>
    </source>
</evidence>
<dbReference type="InterPro" id="IPR029044">
    <property type="entry name" value="Nucleotide-diphossugar_trans"/>
</dbReference>
<keyword evidence="10" id="KW-1185">Reference proteome</keyword>
<feature type="transmembrane region" description="Helical" evidence="7">
    <location>
        <begin position="702"/>
        <end position="723"/>
    </location>
</feature>
<evidence type="ECO:0000256" key="6">
    <source>
        <dbReference type="ARBA" id="ARBA00023136"/>
    </source>
</evidence>
<dbReference type="SUPFAM" id="SSF53448">
    <property type="entry name" value="Nucleotide-diphospho-sugar transferases"/>
    <property type="match status" value="1"/>
</dbReference>
<feature type="transmembrane region" description="Helical" evidence="7">
    <location>
        <begin position="39"/>
        <end position="58"/>
    </location>
</feature>
<organism evidence="9 10">
    <name type="scientific">Devosia enhydra</name>
    <dbReference type="NCBI Taxonomy" id="665118"/>
    <lineage>
        <taxon>Bacteria</taxon>
        <taxon>Pseudomonadati</taxon>
        <taxon>Pseudomonadota</taxon>
        <taxon>Alphaproteobacteria</taxon>
        <taxon>Hyphomicrobiales</taxon>
        <taxon>Devosiaceae</taxon>
        <taxon>Devosia</taxon>
    </lineage>
</organism>
<dbReference type="RefSeq" id="WP_072346634.1">
    <property type="nucleotide sequence ID" value="NZ_FPKU01000004.1"/>
</dbReference>
<evidence type="ECO:0000259" key="8">
    <source>
        <dbReference type="Pfam" id="PF13632"/>
    </source>
</evidence>
<dbReference type="AlphaFoldDB" id="A0A1K2I2Z4"/>
<evidence type="ECO:0000256" key="4">
    <source>
        <dbReference type="ARBA" id="ARBA00022692"/>
    </source>
</evidence>
<keyword evidence="6 7" id="KW-0472">Membrane</keyword>
<dbReference type="PANTHER" id="PTHR43867">
    <property type="entry name" value="CELLULOSE SYNTHASE CATALYTIC SUBUNIT A [UDP-FORMING]"/>
    <property type="match status" value="1"/>
</dbReference>
<dbReference type="GO" id="GO:0016758">
    <property type="term" value="F:hexosyltransferase activity"/>
    <property type="evidence" value="ECO:0007669"/>
    <property type="project" value="TreeGrafter"/>
</dbReference>
<dbReference type="InterPro" id="IPR001173">
    <property type="entry name" value="Glyco_trans_2-like"/>
</dbReference>
<dbReference type="Gene3D" id="3.90.550.10">
    <property type="entry name" value="Spore Coat Polysaccharide Biosynthesis Protein SpsA, Chain A"/>
    <property type="match status" value="2"/>
</dbReference>
<evidence type="ECO:0000313" key="10">
    <source>
        <dbReference type="Proteomes" id="UP000183447"/>
    </source>
</evidence>
<dbReference type="STRING" id="665118.SAMN02983003_3899"/>
<dbReference type="Pfam" id="PF13632">
    <property type="entry name" value="Glyco_trans_2_3"/>
    <property type="match status" value="1"/>
</dbReference>
<dbReference type="EMBL" id="FPKU01000004">
    <property type="protein sequence ID" value="SFZ86705.1"/>
    <property type="molecule type" value="Genomic_DNA"/>
</dbReference>
<feature type="transmembrane region" description="Helical" evidence="7">
    <location>
        <begin position="579"/>
        <end position="605"/>
    </location>
</feature>
<evidence type="ECO:0000256" key="1">
    <source>
        <dbReference type="ARBA" id="ARBA00004141"/>
    </source>
</evidence>
<evidence type="ECO:0000256" key="2">
    <source>
        <dbReference type="ARBA" id="ARBA00022676"/>
    </source>
</evidence>
<name>A0A1K2I2Z4_9HYPH</name>
<protein>
    <submittedName>
        <fullName evidence="9">Glycosyl transferase family group 2</fullName>
    </submittedName>
</protein>
<evidence type="ECO:0000256" key="7">
    <source>
        <dbReference type="SAM" id="Phobius"/>
    </source>
</evidence>
<feature type="transmembrane region" description="Helical" evidence="7">
    <location>
        <begin position="551"/>
        <end position="567"/>
    </location>
</feature>
<dbReference type="PANTHER" id="PTHR43867:SF2">
    <property type="entry name" value="CELLULOSE SYNTHASE CATALYTIC SUBUNIT A [UDP-FORMING]"/>
    <property type="match status" value="1"/>
</dbReference>
<dbReference type="InterPro" id="IPR050321">
    <property type="entry name" value="Glycosyltr_2/OpgH_subfam"/>
</dbReference>
<feature type="transmembrane region" description="Helical" evidence="7">
    <location>
        <begin position="526"/>
        <end position="544"/>
    </location>
</feature>
<comment type="subcellular location">
    <subcellularLocation>
        <location evidence="1">Membrane</location>
        <topology evidence="1">Multi-pass membrane protein</topology>
    </subcellularLocation>
</comment>
<proteinExistence type="predicted"/>
<feature type="transmembrane region" description="Helical" evidence="7">
    <location>
        <begin position="70"/>
        <end position="88"/>
    </location>
</feature>
<feature type="transmembrane region" description="Helical" evidence="7">
    <location>
        <begin position="626"/>
        <end position="644"/>
    </location>
</feature>
<dbReference type="Proteomes" id="UP000183447">
    <property type="component" value="Unassembled WGS sequence"/>
</dbReference>
<accession>A0A1K2I2Z4</accession>
<feature type="domain" description="Glycosyltransferase 2-like" evidence="8">
    <location>
        <begin position="344"/>
        <end position="564"/>
    </location>
</feature>
<keyword evidence="5 7" id="KW-1133">Transmembrane helix</keyword>
<gene>
    <name evidence="9" type="ORF">SAMN02983003_3899</name>
</gene>
<keyword evidence="3 9" id="KW-0808">Transferase</keyword>
<evidence type="ECO:0000313" key="9">
    <source>
        <dbReference type="EMBL" id="SFZ86705.1"/>
    </source>
</evidence>
<sequence>MLHFSPAQAGQFSDEDRSGHSVARVVFGQRAEPSLRPGAVKFAISISVVLIVVLLGHVALNPRIDEVTKGLYIVLFCGLYYCCLAYLINRYGAAKREVLAAAAPSSAMPPEDGPSVTVLVPSFREERRVLLATVLSAALARYGDRRVVVLLDDPPFDAARPSSLKAVEDARAWLAEPMAGLRVAEGQWQERKAAGLFDAAAEGVAIAATYRSASAFLDGLAERLKRDAEAEFVHVDGFLIESVVLSLSRHYSGEADAIAAAELNSAMADRHYQRLARLFCDDISVFERKQFINLPHAANKAMNLNAYLGLMGNAYRFESGREGTSLVRIGASEPADLIVPEPDYVLTLDADSVILPDYLVALMGVIEVDPAIGVIQTPYRAFPGSRSAVERVAGATTDMQYLVHQGSSHFSAGFWVGANALLRRSALKAIATEQRERGHAHQVFIQDRTVIEDTGSTIDLLGKGYRVHNHFESLAYSATPADFGSLAVQRERWSNGGLIIFPDLWRQVGFGGLRRRGLELVLRSHYLLSPVVGNTAVFLLMILLSTDTRNLLLMPLAMVPYFVIYGLDLRRSGYRFADIFSVSALNLMLLPVGFAGILASIMQMATGRKGRFRRTPKVAGRTRVHWFHIVFSGGLVALMGFYLFDGIASGAALESIFPAMNLALLGYGFVRFIGPVQAVGDLAAAAFEPFRPLLSTQRTRRHLAAGALGLVASLVPLSLGPAFSGQDSSALLLRADAATPLDQSRLGPEIRPLALPPPRERPR</sequence>
<evidence type="ECO:0000256" key="3">
    <source>
        <dbReference type="ARBA" id="ARBA00022679"/>
    </source>
</evidence>
<keyword evidence="4 7" id="KW-0812">Transmembrane</keyword>
<reference evidence="9 10" key="1">
    <citation type="submission" date="2016-11" db="EMBL/GenBank/DDBJ databases">
        <authorList>
            <person name="Jaros S."/>
            <person name="Januszkiewicz K."/>
            <person name="Wedrychowicz H."/>
        </authorList>
    </citation>
    <scope>NUCLEOTIDE SEQUENCE [LARGE SCALE GENOMIC DNA]</scope>
    <source>
        <strain evidence="9 10">ATCC 23634</strain>
    </source>
</reference>